<dbReference type="EMBL" id="WNKX01000001">
    <property type="protein sequence ID" value="MTW09258.1"/>
    <property type="molecule type" value="Genomic_DNA"/>
</dbReference>
<feature type="compositionally biased region" description="Basic and acidic residues" evidence="1">
    <location>
        <begin position="26"/>
        <end position="47"/>
    </location>
</feature>
<feature type="chain" id="PRO_5026791572" description="UrcA family protein" evidence="2">
    <location>
        <begin position="20"/>
        <end position="116"/>
    </location>
</feature>
<comment type="caution">
    <text evidence="3">The sequence shown here is derived from an EMBL/GenBank/DDBJ whole genome shotgun (WGS) entry which is preliminary data.</text>
</comment>
<proteinExistence type="predicted"/>
<evidence type="ECO:0000313" key="4">
    <source>
        <dbReference type="Proteomes" id="UP000472320"/>
    </source>
</evidence>
<evidence type="ECO:0008006" key="5">
    <source>
        <dbReference type="Google" id="ProtNLM"/>
    </source>
</evidence>
<protein>
    <recommendedName>
        <fullName evidence="5">UrcA family protein</fullName>
    </recommendedName>
</protein>
<dbReference type="AlphaFoldDB" id="A0A6L6Q9V7"/>
<name>A0A6L6Q9V7_9BURK</name>
<dbReference type="OrthoDB" id="8777848at2"/>
<feature type="region of interest" description="Disordered" evidence="1">
    <location>
        <begin position="24"/>
        <end position="50"/>
    </location>
</feature>
<gene>
    <name evidence="3" type="ORF">GM658_01465</name>
</gene>
<reference evidence="3 4" key="1">
    <citation type="submission" date="2019-11" db="EMBL/GenBank/DDBJ databases">
        <title>Type strains purchased from KCTC, JCM and DSMZ.</title>
        <authorList>
            <person name="Lu H."/>
        </authorList>
    </citation>
    <scope>NUCLEOTIDE SEQUENCE [LARGE SCALE GENOMIC DNA]</scope>
    <source>
        <strain evidence="3 4">JCM 31587</strain>
    </source>
</reference>
<dbReference type="Proteomes" id="UP000472320">
    <property type="component" value="Unassembled WGS sequence"/>
</dbReference>
<keyword evidence="4" id="KW-1185">Reference proteome</keyword>
<keyword evidence="2" id="KW-0732">Signal</keyword>
<accession>A0A6L6Q9V7</accession>
<organism evidence="3 4">
    <name type="scientific">Massilia eburnea</name>
    <dbReference type="NCBI Taxonomy" id="1776165"/>
    <lineage>
        <taxon>Bacteria</taxon>
        <taxon>Pseudomonadati</taxon>
        <taxon>Pseudomonadota</taxon>
        <taxon>Betaproteobacteria</taxon>
        <taxon>Burkholderiales</taxon>
        <taxon>Oxalobacteraceae</taxon>
        <taxon>Telluria group</taxon>
        <taxon>Massilia</taxon>
    </lineage>
</organism>
<evidence type="ECO:0000256" key="1">
    <source>
        <dbReference type="SAM" id="MobiDB-lite"/>
    </source>
</evidence>
<dbReference type="RefSeq" id="WP_155452234.1">
    <property type="nucleotide sequence ID" value="NZ_WNKX01000001.1"/>
</dbReference>
<evidence type="ECO:0000313" key="3">
    <source>
        <dbReference type="EMBL" id="MTW09258.1"/>
    </source>
</evidence>
<evidence type="ECO:0000256" key="2">
    <source>
        <dbReference type="SAM" id="SignalP"/>
    </source>
</evidence>
<feature type="signal peptide" evidence="2">
    <location>
        <begin position="1"/>
        <end position="19"/>
    </location>
</feature>
<sequence>MKLLIGAALALGLCGLAGAQVTPPDVARHQQQELKRGDPPRWSKPDRTQAAQLATLRKEISAALREALEACKQQGAGANSACVKEARATAREDMSNIREINIASRDLSKTYETSGK</sequence>